<feature type="compositionally biased region" description="Basic and acidic residues" evidence="2">
    <location>
        <begin position="40"/>
        <end position="49"/>
    </location>
</feature>
<feature type="compositionally biased region" description="Basic and acidic residues" evidence="2">
    <location>
        <begin position="398"/>
        <end position="410"/>
    </location>
</feature>
<dbReference type="Proteomes" id="UP001231189">
    <property type="component" value="Unassembled WGS sequence"/>
</dbReference>
<evidence type="ECO:0000256" key="1">
    <source>
        <dbReference type="SAM" id="Coils"/>
    </source>
</evidence>
<proteinExistence type="predicted"/>
<feature type="region of interest" description="Disordered" evidence="2">
    <location>
        <begin position="344"/>
        <end position="381"/>
    </location>
</feature>
<comment type="caution">
    <text evidence="3">The sequence shown here is derived from an EMBL/GenBank/DDBJ whole genome shotgun (WGS) entry which is preliminary data.</text>
</comment>
<organism evidence="3 4">
    <name type="scientific">Lolium multiflorum</name>
    <name type="common">Italian ryegrass</name>
    <name type="synonym">Lolium perenne subsp. multiflorum</name>
    <dbReference type="NCBI Taxonomy" id="4521"/>
    <lineage>
        <taxon>Eukaryota</taxon>
        <taxon>Viridiplantae</taxon>
        <taxon>Streptophyta</taxon>
        <taxon>Embryophyta</taxon>
        <taxon>Tracheophyta</taxon>
        <taxon>Spermatophyta</taxon>
        <taxon>Magnoliopsida</taxon>
        <taxon>Liliopsida</taxon>
        <taxon>Poales</taxon>
        <taxon>Poaceae</taxon>
        <taxon>BOP clade</taxon>
        <taxon>Pooideae</taxon>
        <taxon>Poodae</taxon>
        <taxon>Poeae</taxon>
        <taxon>Poeae Chloroplast Group 2 (Poeae type)</taxon>
        <taxon>Loliodinae</taxon>
        <taxon>Loliinae</taxon>
        <taxon>Lolium</taxon>
    </lineage>
</organism>
<keyword evidence="1" id="KW-0175">Coiled coil</keyword>
<evidence type="ECO:0000313" key="4">
    <source>
        <dbReference type="Proteomes" id="UP001231189"/>
    </source>
</evidence>
<reference evidence="3" key="1">
    <citation type="submission" date="2023-07" db="EMBL/GenBank/DDBJ databases">
        <title>A chromosome-level genome assembly of Lolium multiflorum.</title>
        <authorList>
            <person name="Chen Y."/>
            <person name="Copetti D."/>
            <person name="Kolliker R."/>
            <person name="Studer B."/>
        </authorList>
    </citation>
    <scope>NUCLEOTIDE SEQUENCE</scope>
    <source>
        <strain evidence="3">02402/16</strain>
        <tissue evidence="3">Leaf</tissue>
    </source>
</reference>
<dbReference type="EMBL" id="JAUUTY010000003">
    <property type="protein sequence ID" value="KAK1670845.1"/>
    <property type="molecule type" value="Genomic_DNA"/>
</dbReference>
<feature type="compositionally biased region" description="Basic and acidic residues" evidence="2">
    <location>
        <begin position="453"/>
        <end position="463"/>
    </location>
</feature>
<sequence length="765" mass="86807">MKAMMMELVVQKPNPPPIESAEVPPPKANSLPLVDFVAEATKDSQKEGVGDTGTSSKGKDDDTPVAERQGGYHAVPPPNDYTINVLIPMPHILSHGSPPLLESNNFENWQFLMRSHVRSASTELWRIIEEGYSPRDPKKMTRRDVVDDQLNATAINMIHMAISPKDRAHIRSIKTAKEAWDKLEKLFLSNASIQSSRFDEVNNMADNFIMIEGETPEEMYRRLIALAVQMQDLGATFVDDHWVKRKFYNAFLPYEEVKLTAIRQNASFRAMTSDEVLSEVIALDISKKNAEDLVARAHNSRKPNLALKMRVHEASESDEDPVEWGSDDLKFNYHEHMALAAKKFWDGNMSPNTRPRRSRDSPRRPSKCPRERTRGRTCYNCGDKNHFVADRTFERREDNGGRLIPKDRYKPHSKGFSKFSPRSDDDKVSSNKKPKPRAFIIREEYTSDEDGEHEDKHSNKEGEGVAAIAISTPSTSLFDSPNESLITNNAWCLMAKVSTEVKSHSKPSSSTNASYIDDATSLTVKREIMGLDSLDSFLTNMKGDTKIHVGALLAQLGATQDLIEKREKLEREAAYELANLKEELDDERNLRMSLEASVIVLEDKNEAIVSRLTKDSDLKKKMLSLEEANKAKDDEDPNSSHDELVDQVTSLRRHNALLLEVNALQEEALDEYYRLFKEKTSCCNHEEEIAALEITKAKLLSLSSKQEESLEECLRMSKEKDTCCDHEEQIATLKRREAKLMEINSMQEETLKEYFPLSMGGPRTL</sequence>
<feature type="region of interest" description="Disordered" evidence="2">
    <location>
        <begin position="1"/>
        <end position="77"/>
    </location>
</feature>
<feature type="compositionally biased region" description="Basic and acidic residues" evidence="2">
    <location>
        <begin position="358"/>
        <end position="374"/>
    </location>
</feature>
<feature type="coiled-coil region" evidence="1">
    <location>
        <begin position="563"/>
        <end position="597"/>
    </location>
</feature>
<feature type="compositionally biased region" description="Pro residues" evidence="2">
    <location>
        <begin position="13"/>
        <end position="27"/>
    </location>
</feature>
<accession>A0AAD8T859</accession>
<feature type="region of interest" description="Disordered" evidence="2">
    <location>
        <begin position="398"/>
        <end position="463"/>
    </location>
</feature>
<evidence type="ECO:0000313" key="3">
    <source>
        <dbReference type="EMBL" id="KAK1670845.1"/>
    </source>
</evidence>
<protein>
    <submittedName>
        <fullName evidence="3">Uncharacterized protein</fullName>
    </submittedName>
</protein>
<dbReference type="Pfam" id="PF14223">
    <property type="entry name" value="Retrotran_gag_2"/>
    <property type="match status" value="1"/>
</dbReference>
<evidence type="ECO:0000256" key="2">
    <source>
        <dbReference type="SAM" id="MobiDB-lite"/>
    </source>
</evidence>
<keyword evidence="4" id="KW-1185">Reference proteome</keyword>
<name>A0AAD8T859_LOLMU</name>
<gene>
    <name evidence="3" type="ORF">QYE76_059004</name>
</gene>
<dbReference type="AlphaFoldDB" id="A0AAD8T859"/>